<evidence type="ECO:0000259" key="9">
    <source>
        <dbReference type="PROSITE" id="PS50011"/>
    </source>
</evidence>
<evidence type="ECO:0000256" key="7">
    <source>
        <dbReference type="SAM" id="Coils"/>
    </source>
</evidence>
<dbReference type="SUPFAM" id="SSF56112">
    <property type="entry name" value="Protein kinase-like (PK-like)"/>
    <property type="match status" value="1"/>
</dbReference>
<dbReference type="Gene3D" id="1.25.40.10">
    <property type="entry name" value="Tetratricopeptide repeat domain"/>
    <property type="match status" value="2"/>
</dbReference>
<keyword evidence="1" id="KW-0808">Transferase</keyword>
<feature type="domain" description="OmpR/PhoB-type" evidence="10">
    <location>
        <begin position="12"/>
        <end position="108"/>
    </location>
</feature>
<dbReference type="InterPro" id="IPR001867">
    <property type="entry name" value="OmpR/PhoB-type_DNA-bd"/>
</dbReference>
<evidence type="ECO:0000256" key="5">
    <source>
        <dbReference type="ARBA" id="ARBA00023125"/>
    </source>
</evidence>
<evidence type="ECO:0000256" key="6">
    <source>
        <dbReference type="PROSITE-ProRule" id="PRU01091"/>
    </source>
</evidence>
<keyword evidence="8" id="KW-0472">Membrane</keyword>
<dbReference type="PROSITE" id="PS00108">
    <property type="entry name" value="PROTEIN_KINASE_ST"/>
    <property type="match status" value="1"/>
</dbReference>
<dbReference type="SMART" id="SM00862">
    <property type="entry name" value="Trans_reg_C"/>
    <property type="match status" value="1"/>
</dbReference>
<keyword evidence="4" id="KW-0067">ATP-binding</keyword>
<comment type="caution">
    <text evidence="11">The sequence shown here is derived from an EMBL/GenBank/DDBJ whole genome shotgun (WGS) entry which is preliminary data.</text>
</comment>
<evidence type="ECO:0000256" key="2">
    <source>
        <dbReference type="ARBA" id="ARBA00022741"/>
    </source>
</evidence>
<evidence type="ECO:0000259" key="10">
    <source>
        <dbReference type="PROSITE" id="PS51755"/>
    </source>
</evidence>
<sequence length="906" mass="99703">MSNDAGASAPTWYRYRFGSAEFDEATFELRVSGLRVEVERRALEVLAYLLRHAGEVVTKEELFREVWAGRVTVDKVLPNAITKLRRALGEANAELLLTQPRVGYRLNATVERSKMGRKLASQLQLGAGQAVPGRKNFVLQRQLGGSRGSEVWLAEHAKTHERRVYKFGVDGERLRALKREATLSRVLQEGLEDREHFVELIDWNFESAPFFLECEYGGESLYDWSREGLASLSTEARLGLFLQIADAVAAAHGVGVLHKDLKPANVLIAGQEDGWRIRLTDFGSGRLLDPERLEELGITQFGLTATQSIGTDSSTGTPLYVAPEVFAGHAPTVQSDVYALGILLYQMLAGDLSRPMASGWEQDIGDELVREDIRLATDGNPARRLAGAGELAARLRSREARHAQAQRLREDEAQARIAREQLARSRARRPYLVALVGALLLGVIVSFGFYRDASRARDAAQRELERANAINRFLEDDLISRANPFVAAKGAGATLKDVLLSAQDRIAERFDAQPATEASIRTNLAGLFSAIGLHKEAETAIRRGLVLYEREEGPTGPGTLKARSLLAGYLTKTSTPEASLAELNVLDAATSGTTDPAVKYRVASAWMLYYMNQKEYEKGLEQCRNAIALLRRSGPDDTAAMDNLRSNVVIALTGLGRFDEAKREAQTLVDDIAARPGDQKLQLAFARQMLGKAHSFAGESDAAGKLFAQAEGPMMELLGPQHSRTLGLLSDLSYLEFQRGDLDKALHYAQLGYEGVRARFGDDSPHTYAALLPVGQFRYEHGDLPEAEATLTLVRRRLGELRSPDNTDTQYATFFLAATKIDLKKFDEAARLLDTIDEEGLKTGGEDQLWKARLDALHGLVKAATDPKAAIPLLQSAMAGYEQQDAAQGSTYERVRKALAQLQATR</sequence>
<dbReference type="Gene3D" id="1.10.510.10">
    <property type="entry name" value="Transferase(Phosphotransferase) domain 1"/>
    <property type="match status" value="1"/>
</dbReference>
<feature type="domain" description="Protein kinase" evidence="9">
    <location>
        <begin position="137"/>
        <end position="432"/>
    </location>
</feature>
<dbReference type="PANTHER" id="PTHR43289">
    <property type="entry name" value="MITOGEN-ACTIVATED PROTEIN KINASE KINASE KINASE 20-RELATED"/>
    <property type="match status" value="1"/>
</dbReference>
<feature type="DNA-binding region" description="OmpR/PhoB-type" evidence="6">
    <location>
        <begin position="12"/>
        <end position="108"/>
    </location>
</feature>
<dbReference type="CDD" id="cd00383">
    <property type="entry name" value="trans_reg_C"/>
    <property type="match status" value="1"/>
</dbReference>
<dbReference type="Pfam" id="PF00486">
    <property type="entry name" value="Trans_reg_C"/>
    <property type="match status" value="1"/>
</dbReference>
<protein>
    <submittedName>
        <fullName evidence="11">Winged helix-turn-helix domain-containing protein</fullName>
    </submittedName>
</protein>
<dbReference type="SUPFAM" id="SSF46894">
    <property type="entry name" value="C-terminal effector domain of the bipartite response regulators"/>
    <property type="match status" value="1"/>
</dbReference>
<evidence type="ECO:0000256" key="8">
    <source>
        <dbReference type="SAM" id="Phobius"/>
    </source>
</evidence>
<name>A0ABV9QQF2_9GAMM</name>
<dbReference type="EMBL" id="JBHSHD010000004">
    <property type="protein sequence ID" value="MFC4819573.1"/>
    <property type="molecule type" value="Genomic_DNA"/>
</dbReference>
<proteinExistence type="predicted"/>
<dbReference type="PROSITE" id="PS50011">
    <property type="entry name" value="PROTEIN_KINASE_DOM"/>
    <property type="match status" value="1"/>
</dbReference>
<dbReference type="PANTHER" id="PTHR43289:SF6">
    <property type="entry name" value="SERINE_THREONINE-PROTEIN KINASE NEKL-3"/>
    <property type="match status" value="1"/>
</dbReference>
<dbReference type="Pfam" id="PF00069">
    <property type="entry name" value="Pkinase"/>
    <property type="match status" value="1"/>
</dbReference>
<dbReference type="RefSeq" id="WP_380019352.1">
    <property type="nucleotide sequence ID" value="NZ_JBHSHD010000004.1"/>
</dbReference>
<dbReference type="Proteomes" id="UP001595886">
    <property type="component" value="Unassembled WGS sequence"/>
</dbReference>
<accession>A0ABV9QQF2</accession>
<dbReference type="SUPFAM" id="SSF48452">
    <property type="entry name" value="TPR-like"/>
    <property type="match status" value="2"/>
</dbReference>
<evidence type="ECO:0000256" key="4">
    <source>
        <dbReference type="ARBA" id="ARBA00022840"/>
    </source>
</evidence>
<evidence type="ECO:0000256" key="1">
    <source>
        <dbReference type="ARBA" id="ARBA00022679"/>
    </source>
</evidence>
<evidence type="ECO:0000313" key="12">
    <source>
        <dbReference type="Proteomes" id="UP001595886"/>
    </source>
</evidence>
<keyword evidence="3" id="KW-0418">Kinase</keyword>
<dbReference type="InterPro" id="IPR008271">
    <property type="entry name" value="Ser/Thr_kinase_AS"/>
</dbReference>
<feature type="transmembrane region" description="Helical" evidence="8">
    <location>
        <begin position="431"/>
        <end position="450"/>
    </location>
</feature>
<keyword evidence="12" id="KW-1185">Reference proteome</keyword>
<dbReference type="InterPro" id="IPR011990">
    <property type="entry name" value="TPR-like_helical_dom_sf"/>
</dbReference>
<evidence type="ECO:0000313" key="11">
    <source>
        <dbReference type="EMBL" id="MFC4819573.1"/>
    </source>
</evidence>
<dbReference type="InterPro" id="IPR011009">
    <property type="entry name" value="Kinase-like_dom_sf"/>
</dbReference>
<keyword evidence="8" id="KW-1133">Transmembrane helix</keyword>
<keyword evidence="8" id="KW-0812">Transmembrane</keyword>
<dbReference type="InterPro" id="IPR000719">
    <property type="entry name" value="Prot_kinase_dom"/>
</dbReference>
<gene>
    <name evidence="11" type="ORF">ACFO6Q_04520</name>
</gene>
<dbReference type="PROSITE" id="PS51755">
    <property type="entry name" value="OMPR_PHOB"/>
    <property type="match status" value="1"/>
</dbReference>
<organism evidence="11 12">
    <name type="scientific">Dokdonella ginsengisoli</name>
    <dbReference type="NCBI Taxonomy" id="363846"/>
    <lineage>
        <taxon>Bacteria</taxon>
        <taxon>Pseudomonadati</taxon>
        <taxon>Pseudomonadota</taxon>
        <taxon>Gammaproteobacteria</taxon>
        <taxon>Lysobacterales</taxon>
        <taxon>Rhodanobacteraceae</taxon>
        <taxon>Dokdonella</taxon>
    </lineage>
</organism>
<reference evidence="12" key="1">
    <citation type="journal article" date="2019" name="Int. J. Syst. Evol. Microbiol.">
        <title>The Global Catalogue of Microorganisms (GCM) 10K type strain sequencing project: providing services to taxonomists for standard genome sequencing and annotation.</title>
        <authorList>
            <consortium name="The Broad Institute Genomics Platform"/>
            <consortium name="The Broad Institute Genome Sequencing Center for Infectious Disease"/>
            <person name="Wu L."/>
            <person name="Ma J."/>
        </authorList>
    </citation>
    <scope>NUCLEOTIDE SEQUENCE [LARGE SCALE GENOMIC DNA]</scope>
    <source>
        <strain evidence="12">CCUG 30340</strain>
    </source>
</reference>
<keyword evidence="5 6" id="KW-0238">DNA-binding</keyword>
<evidence type="ECO:0000256" key="3">
    <source>
        <dbReference type="ARBA" id="ARBA00022777"/>
    </source>
</evidence>
<dbReference type="InterPro" id="IPR036388">
    <property type="entry name" value="WH-like_DNA-bd_sf"/>
</dbReference>
<dbReference type="Gene3D" id="1.10.10.10">
    <property type="entry name" value="Winged helix-like DNA-binding domain superfamily/Winged helix DNA-binding domain"/>
    <property type="match status" value="1"/>
</dbReference>
<dbReference type="SMART" id="SM00220">
    <property type="entry name" value="S_TKc"/>
    <property type="match status" value="1"/>
</dbReference>
<keyword evidence="7" id="KW-0175">Coiled coil</keyword>
<dbReference type="InterPro" id="IPR016032">
    <property type="entry name" value="Sig_transdc_resp-reg_C-effctor"/>
</dbReference>
<keyword evidence="2" id="KW-0547">Nucleotide-binding</keyword>
<feature type="coiled-coil region" evidence="7">
    <location>
        <begin position="408"/>
        <end position="477"/>
    </location>
</feature>